<sequence>MASPKVDLRFSSPRQANIQWQSRTRTRDRKIPAYIRAGGIGGTVFSEPTLRHAARTLLSRVRAPPPAPWPQTTLLYTGCTQNPNFQGKFASRCTSNTF</sequence>
<reference evidence="2 3" key="1">
    <citation type="journal article" date="2021" name="Elife">
        <title>Chloroplast acquisition without the gene transfer in kleptoplastic sea slugs, Plakobranchus ocellatus.</title>
        <authorList>
            <person name="Maeda T."/>
            <person name="Takahashi S."/>
            <person name="Yoshida T."/>
            <person name="Shimamura S."/>
            <person name="Takaki Y."/>
            <person name="Nagai Y."/>
            <person name="Toyoda A."/>
            <person name="Suzuki Y."/>
            <person name="Arimoto A."/>
            <person name="Ishii H."/>
            <person name="Satoh N."/>
            <person name="Nishiyama T."/>
            <person name="Hasebe M."/>
            <person name="Maruyama T."/>
            <person name="Minagawa J."/>
            <person name="Obokata J."/>
            <person name="Shigenobu S."/>
        </authorList>
    </citation>
    <scope>NUCLEOTIDE SEQUENCE [LARGE SCALE GENOMIC DNA]</scope>
</reference>
<protein>
    <submittedName>
        <fullName evidence="2">Uncharacterized protein</fullName>
    </submittedName>
</protein>
<organism evidence="2 3">
    <name type="scientific">Plakobranchus ocellatus</name>
    <dbReference type="NCBI Taxonomy" id="259542"/>
    <lineage>
        <taxon>Eukaryota</taxon>
        <taxon>Metazoa</taxon>
        <taxon>Spiralia</taxon>
        <taxon>Lophotrochozoa</taxon>
        <taxon>Mollusca</taxon>
        <taxon>Gastropoda</taxon>
        <taxon>Heterobranchia</taxon>
        <taxon>Euthyneura</taxon>
        <taxon>Panpulmonata</taxon>
        <taxon>Sacoglossa</taxon>
        <taxon>Placobranchoidea</taxon>
        <taxon>Plakobranchidae</taxon>
        <taxon>Plakobranchus</taxon>
    </lineage>
</organism>
<name>A0AAV4BLL7_9GAST</name>
<evidence type="ECO:0000313" key="2">
    <source>
        <dbReference type="EMBL" id="GFO20453.1"/>
    </source>
</evidence>
<keyword evidence="3" id="KW-1185">Reference proteome</keyword>
<gene>
    <name evidence="2" type="ORF">PoB_004695800</name>
</gene>
<proteinExistence type="predicted"/>
<feature type="compositionally biased region" description="Polar residues" evidence="1">
    <location>
        <begin position="12"/>
        <end position="23"/>
    </location>
</feature>
<dbReference type="Proteomes" id="UP000735302">
    <property type="component" value="Unassembled WGS sequence"/>
</dbReference>
<feature type="region of interest" description="Disordered" evidence="1">
    <location>
        <begin position="1"/>
        <end position="24"/>
    </location>
</feature>
<evidence type="ECO:0000256" key="1">
    <source>
        <dbReference type="SAM" id="MobiDB-lite"/>
    </source>
</evidence>
<evidence type="ECO:0000313" key="3">
    <source>
        <dbReference type="Proteomes" id="UP000735302"/>
    </source>
</evidence>
<dbReference type="EMBL" id="BLXT01005154">
    <property type="protein sequence ID" value="GFO20453.1"/>
    <property type="molecule type" value="Genomic_DNA"/>
</dbReference>
<accession>A0AAV4BLL7</accession>
<dbReference type="AlphaFoldDB" id="A0AAV4BLL7"/>
<comment type="caution">
    <text evidence="2">The sequence shown here is derived from an EMBL/GenBank/DDBJ whole genome shotgun (WGS) entry which is preliminary data.</text>
</comment>